<dbReference type="Pfam" id="PF00989">
    <property type="entry name" value="PAS"/>
    <property type="match status" value="1"/>
</dbReference>
<evidence type="ECO:0000256" key="1">
    <source>
        <dbReference type="ARBA" id="ARBA00000085"/>
    </source>
</evidence>
<dbReference type="Gene3D" id="3.30.565.10">
    <property type="entry name" value="Histidine kinase-like ATPase, C-terminal domain"/>
    <property type="match status" value="1"/>
</dbReference>
<comment type="catalytic activity">
    <reaction evidence="1">
        <text>ATP + protein L-histidine = ADP + protein N-phospho-L-histidine.</text>
        <dbReference type="EC" id="2.7.13.3"/>
    </reaction>
</comment>
<name>A0ABW5DLL2_9PROT</name>
<proteinExistence type="predicted"/>
<dbReference type="PANTHER" id="PTHR43047">
    <property type="entry name" value="TWO-COMPONENT HISTIDINE PROTEIN KINASE"/>
    <property type="match status" value="1"/>
</dbReference>
<keyword evidence="5" id="KW-0418">Kinase</keyword>
<dbReference type="Pfam" id="PF01590">
    <property type="entry name" value="GAF"/>
    <property type="match status" value="1"/>
</dbReference>
<evidence type="ECO:0000256" key="5">
    <source>
        <dbReference type="ARBA" id="ARBA00022777"/>
    </source>
</evidence>
<evidence type="ECO:0000259" key="6">
    <source>
        <dbReference type="PROSITE" id="PS50109"/>
    </source>
</evidence>
<dbReference type="SMART" id="SM00387">
    <property type="entry name" value="HATPase_c"/>
    <property type="match status" value="1"/>
</dbReference>
<dbReference type="SUPFAM" id="SSF47384">
    <property type="entry name" value="Homodimeric domain of signal transducing histidine kinase"/>
    <property type="match status" value="1"/>
</dbReference>
<keyword evidence="4" id="KW-0808">Transferase</keyword>
<dbReference type="RefSeq" id="WP_379874943.1">
    <property type="nucleotide sequence ID" value="NZ_JBHUIP010000003.1"/>
</dbReference>
<keyword evidence="9" id="KW-0547">Nucleotide-binding</keyword>
<dbReference type="PANTHER" id="PTHR43047:SF72">
    <property type="entry name" value="OSMOSENSING HISTIDINE PROTEIN KINASE SLN1"/>
    <property type="match status" value="1"/>
</dbReference>
<dbReference type="SUPFAM" id="SSF55781">
    <property type="entry name" value="GAF domain-like"/>
    <property type="match status" value="1"/>
</dbReference>
<dbReference type="PRINTS" id="PR00344">
    <property type="entry name" value="BCTRLSENSOR"/>
</dbReference>
<dbReference type="PROSITE" id="PS50113">
    <property type="entry name" value="PAC"/>
    <property type="match status" value="1"/>
</dbReference>
<dbReference type="SUPFAM" id="SSF55874">
    <property type="entry name" value="ATPase domain of HSP90 chaperone/DNA topoisomerase II/histidine kinase"/>
    <property type="match status" value="1"/>
</dbReference>
<dbReference type="GO" id="GO:0005524">
    <property type="term" value="F:ATP binding"/>
    <property type="evidence" value="ECO:0007669"/>
    <property type="project" value="UniProtKB-KW"/>
</dbReference>
<evidence type="ECO:0000313" key="9">
    <source>
        <dbReference type="EMBL" id="MFD2262033.1"/>
    </source>
</evidence>
<dbReference type="Pfam" id="PF02518">
    <property type="entry name" value="HATPase_c"/>
    <property type="match status" value="1"/>
</dbReference>
<dbReference type="Gene3D" id="3.30.450.20">
    <property type="entry name" value="PAS domain"/>
    <property type="match status" value="2"/>
</dbReference>
<evidence type="ECO:0000259" key="8">
    <source>
        <dbReference type="PROSITE" id="PS50113"/>
    </source>
</evidence>
<dbReference type="InterPro" id="IPR003018">
    <property type="entry name" value="GAF"/>
</dbReference>
<gene>
    <name evidence="9" type="ORF">ACFSM5_03975</name>
</gene>
<reference evidence="10" key="1">
    <citation type="journal article" date="2019" name="Int. J. Syst. Evol. Microbiol.">
        <title>The Global Catalogue of Microorganisms (GCM) 10K type strain sequencing project: providing services to taxonomists for standard genome sequencing and annotation.</title>
        <authorList>
            <consortium name="The Broad Institute Genomics Platform"/>
            <consortium name="The Broad Institute Genome Sequencing Center for Infectious Disease"/>
            <person name="Wu L."/>
            <person name="Ma J."/>
        </authorList>
    </citation>
    <scope>NUCLEOTIDE SEQUENCE [LARGE SCALE GENOMIC DNA]</scope>
    <source>
        <strain evidence="10">CGMCC 1.19062</strain>
    </source>
</reference>
<evidence type="ECO:0000313" key="10">
    <source>
        <dbReference type="Proteomes" id="UP001597295"/>
    </source>
</evidence>
<feature type="domain" description="Histidine kinase" evidence="6">
    <location>
        <begin position="437"/>
        <end position="660"/>
    </location>
</feature>
<dbReference type="Gene3D" id="3.30.450.40">
    <property type="match status" value="1"/>
</dbReference>
<dbReference type="InterPro" id="IPR000700">
    <property type="entry name" value="PAS-assoc_C"/>
</dbReference>
<keyword evidence="3" id="KW-0597">Phosphoprotein</keyword>
<accession>A0ABW5DLL2</accession>
<keyword evidence="9" id="KW-0067">ATP-binding</keyword>
<dbReference type="InterPro" id="IPR004358">
    <property type="entry name" value="Sig_transdc_His_kin-like_C"/>
</dbReference>
<dbReference type="InterPro" id="IPR005467">
    <property type="entry name" value="His_kinase_dom"/>
</dbReference>
<feature type="domain" description="PAS" evidence="7">
    <location>
        <begin position="164"/>
        <end position="220"/>
    </location>
</feature>
<protein>
    <recommendedName>
        <fullName evidence="2">histidine kinase</fullName>
        <ecNumber evidence="2">2.7.13.3</ecNumber>
    </recommendedName>
</protein>
<dbReference type="PROSITE" id="PS50112">
    <property type="entry name" value="PAS"/>
    <property type="match status" value="1"/>
</dbReference>
<dbReference type="InterPro" id="IPR003661">
    <property type="entry name" value="HisK_dim/P_dom"/>
</dbReference>
<dbReference type="SMART" id="SM00091">
    <property type="entry name" value="PAS"/>
    <property type="match status" value="1"/>
</dbReference>
<dbReference type="SUPFAM" id="SSF55785">
    <property type="entry name" value="PYP-like sensor domain (PAS domain)"/>
    <property type="match status" value="2"/>
</dbReference>
<dbReference type="Pfam" id="PF12860">
    <property type="entry name" value="PAS_7"/>
    <property type="match status" value="1"/>
</dbReference>
<dbReference type="EC" id="2.7.13.3" evidence="2"/>
<dbReference type="Pfam" id="PF00512">
    <property type="entry name" value="HisKA"/>
    <property type="match status" value="1"/>
</dbReference>
<dbReference type="Gene3D" id="1.10.287.130">
    <property type="match status" value="1"/>
</dbReference>
<dbReference type="InterPro" id="IPR013767">
    <property type="entry name" value="PAS_fold"/>
</dbReference>
<evidence type="ECO:0000256" key="3">
    <source>
        <dbReference type="ARBA" id="ARBA00022553"/>
    </source>
</evidence>
<keyword evidence="10" id="KW-1185">Reference proteome</keyword>
<dbReference type="Proteomes" id="UP001597295">
    <property type="component" value="Unassembled WGS sequence"/>
</dbReference>
<dbReference type="InterPro" id="IPR000014">
    <property type="entry name" value="PAS"/>
</dbReference>
<dbReference type="InterPro" id="IPR003594">
    <property type="entry name" value="HATPase_dom"/>
</dbReference>
<evidence type="ECO:0000256" key="2">
    <source>
        <dbReference type="ARBA" id="ARBA00012438"/>
    </source>
</evidence>
<organism evidence="9 10">
    <name type="scientific">Lacibacterium aquatile</name>
    <dbReference type="NCBI Taxonomy" id="1168082"/>
    <lineage>
        <taxon>Bacteria</taxon>
        <taxon>Pseudomonadati</taxon>
        <taxon>Pseudomonadota</taxon>
        <taxon>Alphaproteobacteria</taxon>
        <taxon>Rhodospirillales</taxon>
        <taxon>Rhodospirillaceae</taxon>
    </lineage>
</organism>
<dbReference type="PROSITE" id="PS50109">
    <property type="entry name" value="HIS_KIN"/>
    <property type="match status" value="1"/>
</dbReference>
<dbReference type="InterPro" id="IPR029016">
    <property type="entry name" value="GAF-like_dom_sf"/>
</dbReference>
<dbReference type="SMART" id="SM00065">
    <property type="entry name" value="GAF"/>
    <property type="match status" value="1"/>
</dbReference>
<dbReference type="SMART" id="SM00388">
    <property type="entry name" value="HisKA"/>
    <property type="match status" value="1"/>
</dbReference>
<dbReference type="InterPro" id="IPR036097">
    <property type="entry name" value="HisK_dim/P_sf"/>
</dbReference>
<dbReference type="InterPro" id="IPR035965">
    <property type="entry name" value="PAS-like_dom_sf"/>
</dbReference>
<dbReference type="CDD" id="cd00130">
    <property type="entry name" value="PAS"/>
    <property type="match status" value="1"/>
</dbReference>
<dbReference type="EMBL" id="JBHUIP010000003">
    <property type="protein sequence ID" value="MFD2262033.1"/>
    <property type="molecule type" value="Genomic_DNA"/>
</dbReference>
<comment type="caution">
    <text evidence="9">The sequence shown here is derived from an EMBL/GenBank/DDBJ whole genome shotgun (WGS) entry which is preliminary data.</text>
</comment>
<dbReference type="CDD" id="cd00082">
    <property type="entry name" value="HisKA"/>
    <property type="match status" value="1"/>
</dbReference>
<dbReference type="InterPro" id="IPR036890">
    <property type="entry name" value="HATPase_C_sf"/>
</dbReference>
<feature type="domain" description="PAC" evidence="8">
    <location>
        <begin position="237"/>
        <end position="289"/>
    </location>
</feature>
<evidence type="ECO:0000256" key="4">
    <source>
        <dbReference type="ARBA" id="ARBA00022679"/>
    </source>
</evidence>
<sequence length="666" mass="72825">MTETKGSFLVLLEALGRGEGLNDLLQMVARTIEAELANARVSVLLLDSAGKSLRLAAAPSLPAELIEASDGIMVHTGEGAMGAVDIARDPSWARFRERARHHGIKACWSEAITLPGGAIAGTLAAYVGEARGPVPAEWARLKEGAQIVALALQRDSAERQQRAAERRFRDFTSAAGDWLWEADAEGRLTYISQRFTDVTGIPLERVIRRTVFEPELIRPDAHYTEILRRLRLRLPFRNMMLEMRRPDGGATFASISGVPVYEDDGGFAGYRGTGSDLTARIEAENRANIANSVLRMAMEVVPDGFLLLDENECLVLANRTALEMYPSTRRLMVPGARLEDMTTAAVTSGDVAVDGVDDKDQVIQIILQRIRAGTGDPRYLKVAGGRWVRASEHRIKGGGRVLIRTDITALLLHEEELRRARDRAEDANRAKSIFLANISHELRTPLNAINGFSEIISEKLFGENVDALERYADYARDINLSGQHLLALINDLLDLTKIEAGEVRLQEEVIDLERLLSTCTKLVREQADKAGVTLLAECLAEGVALRADTRMIRQILLNLVTNAIKFSGAGKKVALSFTRGKDGGMVLIVKDEGIGMNPADIPTVMLPFGKLDNPMQANHNGVGLGLPLVKSLAELHGARLELISAEGEGTTATVYFPTHRCVAVRE</sequence>
<dbReference type="NCBIfam" id="TIGR00229">
    <property type="entry name" value="sensory_box"/>
    <property type="match status" value="1"/>
</dbReference>
<evidence type="ECO:0000259" key="7">
    <source>
        <dbReference type="PROSITE" id="PS50112"/>
    </source>
</evidence>